<proteinExistence type="predicted"/>
<dbReference type="EMBL" id="JABFDY010000008">
    <property type="protein sequence ID" value="KAF7704257.1"/>
    <property type="molecule type" value="Genomic_DNA"/>
</dbReference>
<gene>
    <name evidence="1" type="ORF">HF521_021329</name>
</gene>
<dbReference type="Proteomes" id="UP000606274">
    <property type="component" value="Unassembled WGS sequence"/>
</dbReference>
<accession>A0A8T0BEH7</accession>
<dbReference type="AlphaFoldDB" id="A0A8T0BEH7"/>
<protein>
    <submittedName>
        <fullName evidence="1">Uncharacterized protein</fullName>
    </submittedName>
</protein>
<organism evidence="1 2">
    <name type="scientific">Silurus meridionalis</name>
    <name type="common">Southern catfish</name>
    <name type="synonym">Silurus soldatovi meridionalis</name>
    <dbReference type="NCBI Taxonomy" id="175797"/>
    <lineage>
        <taxon>Eukaryota</taxon>
        <taxon>Metazoa</taxon>
        <taxon>Chordata</taxon>
        <taxon>Craniata</taxon>
        <taxon>Vertebrata</taxon>
        <taxon>Euteleostomi</taxon>
        <taxon>Actinopterygii</taxon>
        <taxon>Neopterygii</taxon>
        <taxon>Teleostei</taxon>
        <taxon>Ostariophysi</taxon>
        <taxon>Siluriformes</taxon>
        <taxon>Siluridae</taxon>
        <taxon>Silurus</taxon>
    </lineage>
</organism>
<keyword evidence="2" id="KW-1185">Reference proteome</keyword>
<reference evidence="1" key="1">
    <citation type="submission" date="2020-08" db="EMBL/GenBank/DDBJ databases">
        <title>Chromosome-level assembly of Southern catfish (Silurus meridionalis) provides insights into visual adaptation to the nocturnal and benthic lifestyles.</title>
        <authorList>
            <person name="Zhang Y."/>
            <person name="Wang D."/>
            <person name="Peng Z."/>
        </authorList>
    </citation>
    <scope>NUCLEOTIDE SEQUENCE</scope>
    <source>
        <strain evidence="1">SWU-2019-XX</strain>
        <tissue evidence="1">Muscle</tissue>
    </source>
</reference>
<evidence type="ECO:0000313" key="1">
    <source>
        <dbReference type="EMBL" id="KAF7704257.1"/>
    </source>
</evidence>
<evidence type="ECO:0000313" key="2">
    <source>
        <dbReference type="Proteomes" id="UP000606274"/>
    </source>
</evidence>
<name>A0A8T0BEH7_SILME</name>
<comment type="caution">
    <text evidence="1">The sequence shown here is derived from an EMBL/GenBank/DDBJ whole genome shotgun (WGS) entry which is preliminary data.</text>
</comment>
<sequence>MHCALLPINITGLLLRPLIWIIIHHYLNSQNSEPLKQRGQVPGSSSICAAEKNDRACSHSTKSLICNAVKVLEYRE</sequence>